<dbReference type="InterPro" id="IPR016181">
    <property type="entry name" value="Acyl_CoA_acyltransferase"/>
</dbReference>
<dbReference type="InterPro" id="IPR045057">
    <property type="entry name" value="Gcn5-rel_NAT"/>
</dbReference>
<organism evidence="2 3">
    <name type="scientific">Butyricimonas virosa</name>
    <dbReference type="NCBI Taxonomy" id="544645"/>
    <lineage>
        <taxon>Bacteria</taxon>
        <taxon>Pseudomonadati</taxon>
        <taxon>Bacteroidota</taxon>
        <taxon>Bacteroidia</taxon>
        <taxon>Bacteroidales</taxon>
        <taxon>Odoribacteraceae</taxon>
        <taxon>Butyricimonas</taxon>
    </lineage>
</organism>
<evidence type="ECO:0000313" key="2">
    <source>
        <dbReference type="EMBL" id="RGY13450.1"/>
    </source>
</evidence>
<name>A0A413IJA0_9BACT</name>
<proteinExistence type="predicted"/>
<dbReference type="AlphaFoldDB" id="A0A413IJA0"/>
<dbReference type="CDD" id="cd04301">
    <property type="entry name" value="NAT_SF"/>
    <property type="match status" value="1"/>
</dbReference>
<dbReference type="Gene3D" id="3.40.630.30">
    <property type="match status" value="1"/>
</dbReference>
<keyword evidence="2" id="KW-0808">Transferase</keyword>
<gene>
    <name evidence="2" type="ORF">DXA50_16205</name>
</gene>
<dbReference type="PROSITE" id="PS51729">
    <property type="entry name" value="GNAT_YJDJ"/>
    <property type="match status" value="1"/>
</dbReference>
<dbReference type="Pfam" id="PF14542">
    <property type="entry name" value="Acetyltransf_CG"/>
    <property type="match status" value="1"/>
</dbReference>
<accession>A0A413IJA0</accession>
<protein>
    <submittedName>
        <fullName evidence="2">N-acetyltransferase</fullName>
    </submittedName>
</protein>
<dbReference type="SUPFAM" id="SSF55729">
    <property type="entry name" value="Acyl-CoA N-acyltransferases (Nat)"/>
    <property type="match status" value="1"/>
</dbReference>
<dbReference type="RefSeq" id="WP_117775522.1">
    <property type="nucleotide sequence ID" value="NZ_CAMFYF010000077.1"/>
</dbReference>
<evidence type="ECO:0000259" key="1">
    <source>
        <dbReference type="PROSITE" id="PS51729"/>
    </source>
</evidence>
<feature type="domain" description="N-acetyltransferase" evidence="1">
    <location>
        <begin position="6"/>
        <end position="88"/>
    </location>
</feature>
<dbReference type="PANTHER" id="PTHR31435">
    <property type="entry name" value="PROTEIN NATD1"/>
    <property type="match status" value="1"/>
</dbReference>
<dbReference type="Proteomes" id="UP000286063">
    <property type="component" value="Unassembled WGS sequence"/>
</dbReference>
<dbReference type="EMBL" id="QSCR01000036">
    <property type="protein sequence ID" value="RGY13450.1"/>
    <property type="molecule type" value="Genomic_DNA"/>
</dbReference>
<comment type="caution">
    <text evidence="2">The sequence shown here is derived from an EMBL/GenBank/DDBJ whole genome shotgun (WGS) entry which is preliminary data.</text>
</comment>
<reference evidence="2 3" key="1">
    <citation type="submission" date="2018-08" db="EMBL/GenBank/DDBJ databases">
        <title>A genome reference for cultivated species of the human gut microbiota.</title>
        <authorList>
            <person name="Zou Y."/>
            <person name="Xue W."/>
            <person name="Luo G."/>
        </authorList>
    </citation>
    <scope>NUCLEOTIDE SEQUENCE [LARGE SCALE GENOMIC DNA]</scope>
    <source>
        <strain evidence="2 3">OF02-7</strain>
    </source>
</reference>
<dbReference type="GO" id="GO:0016740">
    <property type="term" value="F:transferase activity"/>
    <property type="evidence" value="ECO:0007669"/>
    <property type="project" value="UniProtKB-KW"/>
</dbReference>
<evidence type="ECO:0000313" key="3">
    <source>
        <dbReference type="Proteomes" id="UP000286063"/>
    </source>
</evidence>
<dbReference type="PANTHER" id="PTHR31435:SF9">
    <property type="entry name" value="PROTEIN NATD1"/>
    <property type="match status" value="1"/>
</dbReference>
<dbReference type="InterPro" id="IPR031165">
    <property type="entry name" value="GNAT_YJDJ"/>
</dbReference>
<dbReference type="OrthoDB" id="1120671at2"/>
<sequence>MNYKVTHYPTRQRFEIELENMTAYAEYRLTDNSLDIIHTFVPPALEGKGIASALTEAAYNYAKANHLKPEATCSYAAVWLKRHPEYLQ</sequence>